<evidence type="ECO:0000259" key="4">
    <source>
        <dbReference type="Pfam" id="PF18313"/>
    </source>
</evidence>
<sequence>MSEDLTPVLIGVGQVTDKGRDLDDLPGPVGLIEQAVRRAFDDAGIGAARAADLDLIAVVRSFRESTPNTPASVARRLGAEKALCRLMPNGGNGPQYLVNRYAEAIAKGKNRFVLFAGAEAKDSVRRLKKAGRPIDWAEPPETEAEFLAPEPKMASGYETSHGVWLAAHVYPMFENAYRHHLGRGIGEHQMAMGRLFERFTEVAAATPGAWFPTRRTAEEIATPGPDNRFVGWPYTKFMNAMNHVDQSAAILMTSRGFAREMGVPQDRLVHLHGCADTNEPLLVSERQTYHDCPAVRMMGRKALDMAGTDIGAIDHFDLYSCFPVAVEIARDELGIPADDPRPLTVTGGLPYHGGAGNNYVMNSIAAMADRVRARPGSKGMVTANGGFLTKHAAGIYSTEPSPAHDGRGWRRENPAVYQAELDALATPPVVKAAEGDAVVETYTVAFGRGGEPEGGILFGRLGNGTDPMAPRFIANTPPDPDLLRAMTEEDFIGRRGRVANADRRNTMMF</sequence>
<protein>
    <submittedName>
        <fullName evidence="5">Acetyl-CoA acetyltransferase</fullName>
    </submittedName>
</protein>
<dbReference type="EMBL" id="PHIG01000018">
    <property type="protein sequence ID" value="PJK30805.1"/>
    <property type="molecule type" value="Genomic_DNA"/>
</dbReference>
<dbReference type="SUPFAM" id="SSF53901">
    <property type="entry name" value="Thiolase-like"/>
    <property type="match status" value="2"/>
</dbReference>
<reference evidence="5 6" key="1">
    <citation type="submission" date="2017-11" db="EMBL/GenBank/DDBJ databases">
        <title>Draft genome sequence of Rhizobiales bacterium SY3-13.</title>
        <authorList>
            <person name="Sun C."/>
        </authorList>
    </citation>
    <scope>NUCLEOTIDE SEQUENCE [LARGE SCALE GENOMIC DNA]</scope>
    <source>
        <strain evidence="5 6">SY3-13</strain>
    </source>
</reference>
<organism evidence="5 6">
    <name type="scientific">Minwuia thermotolerans</name>
    <dbReference type="NCBI Taxonomy" id="2056226"/>
    <lineage>
        <taxon>Bacteria</taxon>
        <taxon>Pseudomonadati</taxon>
        <taxon>Pseudomonadota</taxon>
        <taxon>Alphaproteobacteria</taxon>
        <taxon>Minwuiales</taxon>
        <taxon>Minwuiaceae</taxon>
        <taxon>Minwuia</taxon>
    </lineage>
</organism>
<evidence type="ECO:0000256" key="2">
    <source>
        <dbReference type="ARBA" id="ARBA00022679"/>
    </source>
</evidence>
<gene>
    <name evidence="5" type="ORF">CVT23_05405</name>
</gene>
<dbReference type="OrthoDB" id="4470569at2"/>
<dbReference type="Pfam" id="PF18313">
    <property type="entry name" value="TLP1_add_C"/>
    <property type="match status" value="1"/>
</dbReference>
<proteinExistence type="inferred from homology"/>
<evidence type="ECO:0000313" key="5">
    <source>
        <dbReference type="EMBL" id="PJK30805.1"/>
    </source>
</evidence>
<dbReference type="InterPro" id="IPR040771">
    <property type="entry name" value="TLP1_add_C"/>
</dbReference>
<evidence type="ECO:0000256" key="3">
    <source>
        <dbReference type="ARBA" id="ARBA00023315"/>
    </source>
</evidence>
<dbReference type="RefSeq" id="WP_109794277.1">
    <property type="nucleotide sequence ID" value="NZ_PHIG01000018.1"/>
</dbReference>
<comment type="similarity">
    <text evidence="1">Belongs to the thiolase-like superfamily. Thiolase family.</text>
</comment>
<name>A0A2M9G511_9PROT</name>
<dbReference type="AlphaFoldDB" id="A0A2M9G511"/>
<evidence type="ECO:0000256" key="1">
    <source>
        <dbReference type="ARBA" id="ARBA00010982"/>
    </source>
</evidence>
<dbReference type="PANTHER" id="PTHR18919:SF139">
    <property type="entry name" value="THIOLASE-LIKE PROTEIN TYPE 1 ADDITIONAL C-TERMINAL DOMAIN-CONTAINING PROTEIN"/>
    <property type="match status" value="1"/>
</dbReference>
<dbReference type="Gene3D" id="3.40.47.10">
    <property type="match status" value="1"/>
</dbReference>
<accession>A0A2M9G511</accession>
<evidence type="ECO:0000313" key="6">
    <source>
        <dbReference type="Proteomes" id="UP000229498"/>
    </source>
</evidence>
<dbReference type="PANTHER" id="PTHR18919">
    <property type="entry name" value="ACETYL-COA C-ACYLTRANSFERASE"/>
    <property type="match status" value="1"/>
</dbReference>
<feature type="domain" description="Thiolase-like protein type 1 additional C-terminal" evidence="4">
    <location>
        <begin position="418"/>
        <end position="500"/>
    </location>
</feature>
<dbReference type="Proteomes" id="UP000229498">
    <property type="component" value="Unassembled WGS sequence"/>
</dbReference>
<dbReference type="GO" id="GO:0016746">
    <property type="term" value="F:acyltransferase activity"/>
    <property type="evidence" value="ECO:0007669"/>
    <property type="project" value="UniProtKB-KW"/>
</dbReference>
<keyword evidence="3" id="KW-0012">Acyltransferase</keyword>
<keyword evidence="2 5" id="KW-0808">Transferase</keyword>
<keyword evidence="6" id="KW-1185">Reference proteome</keyword>
<dbReference type="Gene3D" id="2.40.50.840">
    <property type="match status" value="1"/>
</dbReference>
<dbReference type="InterPro" id="IPR016039">
    <property type="entry name" value="Thiolase-like"/>
</dbReference>
<comment type="caution">
    <text evidence="5">The sequence shown here is derived from an EMBL/GenBank/DDBJ whole genome shotgun (WGS) entry which is preliminary data.</text>
</comment>